<dbReference type="OrthoDB" id="9803381at2"/>
<dbReference type="EMBL" id="VMSJ01000004">
    <property type="protein sequence ID" value="TVT27356.1"/>
    <property type="molecule type" value="Genomic_DNA"/>
</dbReference>
<dbReference type="AlphaFoldDB" id="A0A558AT34"/>
<keyword evidence="2" id="KW-1003">Cell membrane</keyword>
<dbReference type="InterPro" id="IPR042094">
    <property type="entry name" value="T2SS_GspF_sf"/>
</dbReference>
<protein>
    <submittedName>
        <fullName evidence="8">Type II secretion system protein</fullName>
    </submittedName>
</protein>
<keyword evidence="9" id="KW-1185">Reference proteome</keyword>
<gene>
    <name evidence="8" type="ORF">FO441_09945</name>
</gene>
<evidence type="ECO:0000313" key="8">
    <source>
        <dbReference type="EMBL" id="TVT27356.1"/>
    </source>
</evidence>
<organism evidence="8 9">
    <name type="scientific">Salinicoccus cyprini</name>
    <dbReference type="NCBI Taxonomy" id="2493691"/>
    <lineage>
        <taxon>Bacteria</taxon>
        <taxon>Bacillati</taxon>
        <taxon>Bacillota</taxon>
        <taxon>Bacilli</taxon>
        <taxon>Bacillales</taxon>
        <taxon>Staphylococcaceae</taxon>
        <taxon>Salinicoccus</taxon>
    </lineage>
</organism>
<evidence type="ECO:0000313" key="9">
    <source>
        <dbReference type="Proteomes" id="UP000315103"/>
    </source>
</evidence>
<proteinExistence type="predicted"/>
<keyword evidence="3 6" id="KW-0812">Transmembrane</keyword>
<dbReference type="RefSeq" id="WP_145289455.1">
    <property type="nucleotide sequence ID" value="NZ_VMSJ01000004.1"/>
</dbReference>
<feature type="transmembrane region" description="Helical" evidence="6">
    <location>
        <begin position="279"/>
        <end position="299"/>
    </location>
</feature>
<evidence type="ECO:0000256" key="2">
    <source>
        <dbReference type="ARBA" id="ARBA00022475"/>
    </source>
</evidence>
<keyword evidence="5 6" id="KW-0472">Membrane</keyword>
<comment type="subcellular location">
    <subcellularLocation>
        <location evidence="1">Cell membrane</location>
        <topology evidence="1">Multi-pass membrane protein</topology>
    </subcellularLocation>
</comment>
<keyword evidence="4 6" id="KW-1133">Transmembrane helix</keyword>
<accession>A0A558AT34</accession>
<feature type="transmembrane region" description="Helical" evidence="6">
    <location>
        <begin position="104"/>
        <end position="121"/>
    </location>
</feature>
<evidence type="ECO:0000256" key="1">
    <source>
        <dbReference type="ARBA" id="ARBA00004651"/>
    </source>
</evidence>
<feature type="domain" description="Type II secretion system protein GspF" evidence="7">
    <location>
        <begin position="140"/>
        <end position="264"/>
    </location>
</feature>
<dbReference type="GO" id="GO:0005886">
    <property type="term" value="C:plasma membrane"/>
    <property type="evidence" value="ECO:0007669"/>
    <property type="project" value="UniProtKB-SubCell"/>
</dbReference>
<dbReference type="InterPro" id="IPR018076">
    <property type="entry name" value="T2SS_GspF_dom"/>
</dbReference>
<sequence>MEVALIAGSFITMFLLLLFIFSLRNEEKEQSKPPFSVKDSLKRANSNLKHLLVRRGKKSRKRETIESELTAAGVMMKVEEFIAFKFMAFIIIGGLLYIVTNNFFLSFIGGVFGYFLPSMIVSRKKSRRVKQFNESLPGMITSISGSLRAGFSLLQSLQMVEEESYSPLKEEVQYVLKALQYGTRLEDALLDWKRRMPSPELDMLVESILIQREVGGNLVYLLDKILETIRERTRLANQIRTLTAQGKLSGLIIGLLPVAVGTLIYVINPDYMSLLFTEPLGRMLLAGAAVSEIIGFIFIRKMTIIEV</sequence>
<dbReference type="Pfam" id="PF00482">
    <property type="entry name" value="T2SSF"/>
    <property type="match status" value="1"/>
</dbReference>
<feature type="transmembrane region" description="Helical" evidence="6">
    <location>
        <begin position="81"/>
        <end position="98"/>
    </location>
</feature>
<feature type="transmembrane region" description="Helical" evidence="6">
    <location>
        <begin position="248"/>
        <end position="267"/>
    </location>
</feature>
<evidence type="ECO:0000259" key="7">
    <source>
        <dbReference type="Pfam" id="PF00482"/>
    </source>
</evidence>
<dbReference type="Proteomes" id="UP000315103">
    <property type="component" value="Unassembled WGS sequence"/>
</dbReference>
<evidence type="ECO:0000256" key="3">
    <source>
        <dbReference type="ARBA" id="ARBA00022692"/>
    </source>
</evidence>
<evidence type="ECO:0000256" key="6">
    <source>
        <dbReference type="SAM" id="Phobius"/>
    </source>
</evidence>
<dbReference type="PANTHER" id="PTHR35007:SF1">
    <property type="entry name" value="PILUS ASSEMBLY PROTEIN"/>
    <property type="match status" value="1"/>
</dbReference>
<dbReference type="PANTHER" id="PTHR35007">
    <property type="entry name" value="INTEGRAL MEMBRANE PROTEIN-RELATED"/>
    <property type="match status" value="1"/>
</dbReference>
<evidence type="ECO:0000256" key="5">
    <source>
        <dbReference type="ARBA" id="ARBA00023136"/>
    </source>
</evidence>
<evidence type="ECO:0000256" key="4">
    <source>
        <dbReference type="ARBA" id="ARBA00022989"/>
    </source>
</evidence>
<comment type="caution">
    <text evidence="8">The sequence shown here is derived from an EMBL/GenBank/DDBJ whole genome shotgun (WGS) entry which is preliminary data.</text>
</comment>
<dbReference type="Gene3D" id="1.20.81.30">
    <property type="entry name" value="Type II secretion system (T2SS), domain F"/>
    <property type="match status" value="1"/>
</dbReference>
<reference evidence="8 9" key="1">
    <citation type="submission" date="2019-07" db="EMBL/GenBank/DDBJ databases">
        <title>Salinicoccus cyprini sp. nov., isolated from gastro-intestinal tract of mirror carp, Cyprinus carpio var. specularis, collected from Gobind Sagar Reservoir, Himachal Pradesh, India.</title>
        <authorList>
            <person name="Talwar C."/>
            <person name="Singh A.K."/>
            <person name="Lal R."/>
            <person name="Negi R.K."/>
        </authorList>
    </citation>
    <scope>NUCLEOTIDE SEQUENCE [LARGE SCALE GENOMIC DNA]</scope>
    <source>
        <strain evidence="8 9">CT19</strain>
    </source>
</reference>
<name>A0A558AT34_9STAP</name>
<feature type="transmembrane region" description="Helical" evidence="6">
    <location>
        <begin position="6"/>
        <end position="23"/>
    </location>
</feature>